<accession>A0A1H6JXA0</accession>
<evidence type="ECO:0000259" key="2">
    <source>
        <dbReference type="Pfam" id="PF00535"/>
    </source>
</evidence>
<dbReference type="InterPro" id="IPR029044">
    <property type="entry name" value="Nucleotide-diphossugar_trans"/>
</dbReference>
<dbReference type="AlphaFoldDB" id="A0A1H6JXA0"/>
<dbReference type="Proteomes" id="UP000199634">
    <property type="component" value="Unassembled WGS sequence"/>
</dbReference>
<dbReference type="PANTHER" id="PTHR43685:SF3">
    <property type="entry name" value="SLR2126 PROTEIN"/>
    <property type="match status" value="1"/>
</dbReference>
<evidence type="ECO:0000313" key="5">
    <source>
        <dbReference type="Proteomes" id="UP000199634"/>
    </source>
</evidence>
<dbReference type="SUPFAM" id="SSF53448">
    <property type="entry name" value="Nucleotide-diphospho-sugar transferases"/>
    <property type="match status" value="1"/>
</dbReference>
<dbReference type="Pfam" id="PF02709">
    <property type="entry name" value="Glyco_transf_7C"/>
    <property type="match status" value="1"/>
</dbReference>
<dbReference type="RefSeq" id="WP_091096560.1">
    <property type="nucleotide sequence ID" value="NZ_FNXE01000007.1"/>
</dbReference>
<evidence type="ECO:0000256" key="1">
    <source>
        <dbReference type="ARBA" id="ARBA00022679"/>
    </source>
</evidence>
<organism evidence="4 5">
    <name type="scientific">Paenimyroides marinum</name>
    <dbReference type="NCBI Taxonomy" id="1159016"/>
    <lineage>
        <taxon>Bacteria</taxon>
        <taxon>Pseudomonadati</taxon>
        <taxon>Bacteroidota</taxon>
        <taxon>Flavobacteriia</taxon>
        <taxon>Flavobacteriales</taxon>
        <taxon>Flavobacteriaceae</taxon>
        <taxon>Paenimyroides</taxon>
    </lineage>
</organism>
<gene>
    <name evidence="4" type="ORF">SAMN02927937_00792</name>
</gene>
<dbReference type="GO" id="GO:0016740">
    <property type="term" value="F:transferase activity"/>
    <property type="evidence" value="ECO:0007669"/>
    <property type="project" value="UniProtKB-KW"/>
</dbReference>
<dbReference type="CDD" id="cd06420">
    <property type="entry name" value="GT2_Chondriotin_Pol_N"/>
    <property type="match status" value="1"/>
</dbReference>
<keyword evidence="5" id="KW-1185">Reference proteome</keyword>
<dbReference type="InterPro" id="IPR050834">
    <property type="entry name" value="Glycosyltransf_2"/>
</dbReference>
<evidence type="ECO:0000313" key="4">
    <source>
        <dbReference type="EMBL" id="SEH67066.1"/>
    </source>
</evidence>
<feature type="domain" description="Galactosyltransferase C-terminal" evidence="3">
    <location>
        <begin position="168"/>
        <end position="227"/>
    </location>
</feature>
<dbReference type="Pfam" id="PF00535">
    <property type="entry name" value="Glycos_transf_2"/>
    <property type="match status" value="1"/>
</dbReference>
<dbReference type="EMBL" id="FNXE01000007">
    <property type="protein sequence ID" value="SEH67066.1"/>
    <property type="molecule type" value="Genomic_DNA"/>
</dbReference>
<dbReference type="Gene3D" id="3.90.550.10">
    <property type="entry name" value="Spore Coat Polysaccharide Biosynthesis Protein SpsA, Chain A"/>
    <property type="match status" value="1"/>
</dbReference>
<evidence type="ECO:0000259" key="3">
    <source>
        <dbReference type="Pfam" id="PF02709"/>
    </source>
</evidence>
<keyword evidence="1" id="KW-0808">Transferase</keyword>
<protein>
    <submittedName>
        <fullName evidence="4">Uncharacterized protein</fullName>
    </submittedName>
</protein>
<feature type="domain" description="Glycosyltransferase 2-like" evidence="2">
    <location>
        <begin position="6"/>
        <end position="142"/>
    </location>
</feature>
<proteinExistence type="predicted"/>
<dbReference type="InterPro" id="IPR027791">
    <property type="entry name" value="Galactosyl_T_C"/>
</dbReference>
<name>A0A1H6JXA0_9FLAO</name>
<dbReference type="PANTHER" id="PTHR43685">
    <property type="entry name" value="GLYCOSYLTRANSFERASE"/>
    <property type="match status" value="1"/>
</dbReference>
<reference evidence="4 5" key="1">
    <citation type="submission" date="2016-10" db="EMBL/GenBank/DDBJ databases">
        <authorList>
            <person name="de Groot N.N."/>
        </authorList>
    </citation>
    <scope>NUCLEOTIDE SEQUENCE [LARGE SCALE GENOMIC DNA]</scope>
    <source>
        <strain evidence="4 5">CGMCC 1.10825</strain>
    </source>
</reference>
<dbReference type="STRING" id="1159016.SAMN02927937_00792"/>
<dbReference type="InterPro" id="IPR001173">
    <property type="entry name" value="Glyco_trans_2-like"/>
</dbReference>
<dbReference type="OrthoDB" id="9801954at2"/>
<sequence>MKTALLISTYNWPQALELIFKSIHEQTEMPDEVLIADDGSTEETKKLIDDFIGKSTFKVLHVWHEDLGFRKAIALNKAVAKSSCEYIIQIDGDCIIHPKFIADHKKNAQTGLYLYGTRATITKDALPGIFKGKQTKFNFFSKNLKKRSRTIHSTLLSKMYQPHQHFSGNFRGCNVSFWREDFIKINGYNEAFEGWGREDSDLVIRLGNMGVWAKRLRYAGIVYHIYHPENSRNRLDANDAIQQQSIHQKIIQIEKGVSQYL</sequence>